<comment type="caution">
    <text evidence="1">The sequence shown here is derived from an EMBL/GenBank/DDBJ whole genome shotgun (WGS) entry which is preliminary data.</text>
</comment>
<reference evidence="1 2" key="1">
    <citation type="submission" date="2015-06" db="EMBL/GenBank/DDBJ databases">
        <title>Improved classification and identification of acetic acid bacteria using matrix-assisted laser desorption/ionization time-of-flight mass spectrometry; Gluconobacter nephelii and Gluconobacter uchimurae are later heterotypic synonyms of Gluconobacter japonicus and Gluconobacter oxydans, respectively.</title>
        <authorList>
            <person name="Li L."/>
            <person name="Cleenwerck I."/>
            <person name="De Vuyst L."/>
            <person name="Vandamme P."/>
        </authorList>
    </citation>
    <scope>NUCLEOTIDE SEQUENCE [LARGE SCALE GENOMIC DNA]</scope>
    <source>
        <strain evidence="1 2">LMG 1604</strain>
    </source>
</reference>
<dbReference type="Proteomes" id="UP000075538">
    <property type="component" value="Unassembled WGS sequence"/>
</dbReference>
<dbReference type="AlphaFoldDB" id="A0A149V4Y1"/>
<proteinExistence type="predicted"/>
<evidence type="ECO:0000313" key="2">
    <source>
        <dbReference type="Proteomes" id="UP000075538"/>
    </source>
</evidence>
<organism evidence="1 2">
    <name type="scientific">Acetobacter malorum</name>
    <dbReference type="NCBI Taxonomy" id="178901"/>
    <lineage>
        <taxon>Bacteria</taxon>
        <taxon>Pseudomonadati</taxon>
        <taxon>Pseudomonadota</taxon>
        <taxon>Alphaproteobacteria</taxon>
        <taxon>Acetobacterales</taxon>
        <taxon>Acetobacteraceae</taxon>
        <taxon>Acetobacter</taxon>
    </lineage>
</organism>
<gene>
    <name evidence="1" type="ORF">AD953_08665</name>
</gene>
<evidence type="ECO:0000313" key="1">
    <source>
        <dbReference type="EMBL" id="KXV75152.1"/>
    </source>
</evidence>
<name>A0A149V4Y1_9PROT</name>
<dbReference type="EMBL" id="LHZZ01000555">
    <property type="protein sequence ID" value="KXV75152.1"/>
    <property type="molecule type" value="Genomic_DNA"/>
</dbReference>
<protein>
    <submittedName>
        <fullName evidence="1">Uncharacterized protein</fullName>
    </submittedName>
</protein>
<accession>A0A149V4Y1</accession>
<sequence>MHFRYRLRWKTDMRSWTRIKLRAVSGGGRNDVQTAASLFATSVFNPTDIPCVSQRGVGIADLVEAAHANKVAA</sequence>